<dbReference type="AlphaFoldDB" id="D5BM61"/>
<name>D5BM61_ZUNPS</name>
<keyword evidence="3" id="KW-1185">Reference proteome</keyword>
<dbReference type="NCBIfam" id="TIGR04131">
    <property type="entry name" value="Bac_Flav_CTERM"/>
    <property type="match status" value="1"/>
</dbReference>
<evidence type="ECO:0000313" key="2">
    <source>
        <dbReference type="EMBL" id="ADF54201.1"/>
    </source>
</evidence>
<dbReference type="eggNOG" id="COG4932">
    <property type="taxonomic scope" value="Bacteria"/>
</dbReference>
<dbReference type="EMBL" id="CP001650">
    <property type="protein sequence ID" value="ADF54201.1"/>
    <property type="molecule type" value="Genomic_DNA"/>
</dbReference>
<reference evidence="2 3" key="1">
    <citation type="journal article" date="2010" name="BMC Genomics">
        <title>The complete genome of Zunongwangia profunda SM-A87 reveals its adaptation to the deep-sea environment and ecological role in sedimentary organic nitrogen degradation.</title>
        <authorList>
            <person name="Qin Q.L."/>
            <person name="Zhang X.Y."/>
            <person name="Wang X.M."/>
            <person name="Liu G.M."/>
            <person name="Chen X.L."/>
            <person name="Xie B.B."/>
            <person name="Dang H.Y."/>
            <person name="Zhou B.C."/>
            <person name="Yu J."/>
            <person name="Zhang Y.Z."/>
        </authorList>
    </citation>
    <scope>NUCLEOTIDE SEQUENCE [LARGE SCALE GENOMIC DNA]</scope>
    <source>
        <strain evidence="3">DSM 18752 / CCTCC AB 206139 / SM-A87</strain>
    </source>
</reference>
<feature type="domain" description="Ig-like" evidence="1">
    <location>
        <begin position="1078"/>
        <end position="1157"/>
    </location>
</feature>
<dbReference type="HOGENOM" id="CLU_265373_0_0_10"/>
<dbReference type="KEGG" id="zpr:ZPR_3895"/>
<sequence length="1255" mass="130799">MYYVGNADGNCTTRIEVTVNVDSSPAPVSGYGTTFSPALGSPADSYNVDDLIATLQEDNPGDNLVVFAQQYAETPLSGTTELIAENSYFVGIDNGGCPSARLAMRYDPIVAAAPTGDAAQTFCAGATVGDLEAQGTSENTQAIRWYSTATSNPNLDDTVELVDGETYYATQIINNVDSPLPPTESEDRLEVTVTVIAPVNAGDDNSAALCSNDAVLDLSTLLSTDADTDGTFTLEGTNLNGQFDPANYAAGTYTVTYAVEDDCTADEATFTITLTDQPEAPIVADQEFCETENPTVGDLVVDAGVLIYDNASLTTALDPSTALVTGTYYAVATSGPCSSVSTEFEVTVSEQPDAPVIADQEFCEIDNATVADLGTADEVEVYDDASLTTALDPTTALTNGTYYAAATNGSCISDATPFEVTITPAVTPEAGDDMDITSCTTETIELTDYLSDDALLTGEFSGDGVTGTSFSVTTAGTYTVTYTVNTSNSCVTAGTSDSATFTITVNAPADANAGDDMAFDACVNESIDLSAYLSDDAITSGEFTGDMVTDGMFMATAAGTYTVTYTVDENDSCVNAGTSDSATFTITVNTPADANAGDDMAFDVCTNETIDLLSYLSADANDSGEFTGNGVTGTSFTATTAGTYTVTYTVDDQDNCITSGTSDSATFTITVNNPADANAGEDAEITACLNENIDLDAYLSDDASTSGEFTGDMVTDGMFMATAAGTYTVTYTVDENDTCVNAGTSDSATFTITVNTPADANAGEDAEITACVNENIDLTEFISADANDSGEFTGEGVSGTSFTAATAGTYTVTYSVDDQDYCVTPGTSDTATFTINVNEPSEAEAGDDAAFTLCAGESVDLFTYLSDDAINSGEFTGEMVSNGMFTSTEDGTFTITYTVNEDDTCVTAGTSDTATFTITVNANANAGADASENVCVADTTIDLDTFLIGADDNGTFSMGGTDLTDTNFDISTVGVYEFTYTVSNNCGTDSSSLTITVNEIPNAPSVTDAVFCAIEGNTLADLNITGNNLTFYSTADADPANMLDATNTLATGTYYATQTNAAGCESVTAAINVTVNDPGTPTIAASEFEICEYDERTVAYLTDGITSGGDITWYDAAEGGSAISESALLVDGMTYYASEYNSTTGCESAVRLAYTVNFTDCTIRFQEGISPNGDGLNDTFDIQYLEDEYPNYEIEIYNRWGNMVYKGNASTPNWDGTPTESSLGDDVLPVGVYFYVIEFNDGSTPARQGKVYLSR</sequence>
<gene>
    <name evidence="2" type="ordered locus">ZPR_3895</name>
</gene>
<dbReference type="Pfam" id="PF19081">
    <property type="entry name" value="Ig_7"/>
    <property type="match status" value="1"/>
</dbReference>
<dbReference type="InterPro" id="IPR044023">
    <property type="entry name" value="Ig_7"/>
</dbReference>
<dbReference type="Pfam" id="PF13585">
    <property type="entry name" value="CHU_C"/>
    <property type="match status" value="1"/>
</dbReference>
<dbReference type="STRING" id="655815.ZPR_3895"/>
<dbReference type="Gene3D" id="2.60.40.10">
    <property type="entry name" value="Immunoglobulins"/>
    <property type="match status" value="1"/>
</dbReference>
<dbReference type="eggNOG" id="COG1361">
    <property type="taxonomic scope" value="Bacteria"/>
</dbReference>
<evidence type="ECO:0000259" key="1">
    <source>
        <dbReference type="Pfam" id="PF19081"/>
    </source>
</evidence>
<protein>
    <submittedName>
        <fullName evidence="2">Protein containing bacterial Ig-like domain</fullName>
    </submittedName>
</protein>
<dbReference type="InterPro" id="IPR026341">
    <property type="entry name" value="T9SS_type_B"/>
</dbReference>
<proteinExistence type="predicted"/>
<dbReference type="InterPro" id="IPR013783">
    <property type="entry name" value="Ig-like_fold"/>
</dbReference>
<organism evidence="2 3">
    <name type="scientific">Zunongwangia profunda (strain DSM 18752 / CCTCC AB 206139 / SM-A87)</name>
    <name type="common">Wangia profunda</name>
    <dbReference type="NCBI Taxonomy" id="655815"/>
    <lineage>
        <taxon>Bacteria</taxon>
        <taxon>Pseudomonadati</taxon>
        <taxon>Bacteroidota</taxon>
        <taxon>Flavobacteriia</taxon>
        <taxon>Flavobacteriales</taxon>
        <taxon>Flavobacteriaceae</taxon>
        <taxon>Zunongwangia</taxon>
    </lineage>
</organism>
<dbReference type="Proteomes" id="UP000001654">
    <property type="component" value="Chromosome"/>
</dbReference>
<evidence type="ECO:0000313" key="3">
    <source>
        <dbReference type="Proteomes" id="UP000001654"/>
    </source>
</evidence>
<accession>D5BM61</accession>